<dbReference type="InterPro" id="IPR012997">
    <property type="entry name" value="RplA"/>
</dbReference>
<feature type="chain" id="PRO_5045040616" description="Endolytic peptidoglycan transglycosylase RlpA" evidence="7">
    <location>
        <begin position="28"/>
        <end position="347"/>
    </location>
</feature>
<sequence>MNKRAQARSLGLLAGAVLLFLAGCASGPRGGASGIGRDGPEANPPAGLGQLPDAEPRVEPIRSSGGTSKPYAVLGRSYVPITDDRPWRETGLASWYGRKFHAQSTASGEPYDMYAMTAAHKTLPLPSYVRVRNPANGREVIVRVNDRGPFHEDRIIDLSYTAAYKLDLLRGVAPVEIERITNADIHAGTWRRGDTTLAQRQTALPASPALPAGAPDSIAVPAALTSPVAAVPRTEVRDLGTLTPPGPDAGTPAASPTAPPDAGPPPALSTTGFWVQLGAFSQREGVERFQQQVARGLPALAASLNVFAERGTYRLQAGPFASRDVARDMAEQVRNGLQIAPMIVERR</sequence>
<dbReference type="HAMAP" id="MF_02071">
    <property type="entry name" value="RlpA"/>
    <property type="match status" value="1"/>
</dbReference>
<evidence type="ECO:0000313" key="9">
    <source>
        <dbReference type="EMBL" id="GAA4359426.1"/>
    </source>
</evidence>
<keyword evidence="1 7" id="KW-0732">Signal</keyword>
<evidence type="ECO:0000256" key="1">
    <source>
        <dbReference type="ARBA" id="ARBA00022729"/>
    </source>
</evidence>
<dbReference type="Pfam" id="PF05036">
    <property type="entry name" value="SPOR"/>
    <property type="match status" value="1"/>
</dbReference>
<comment type="similarity">
    <text evidence="4 5">Belongs to the RlpA family.</text>
</comment>
<dbReference type="SUPFAM" id="SSF110997">
    <property type="entry name" value="Sporulation related repeat"/>
    <property type="match status" value="1"/>
</dbReference>
<dbReference type="RefSeq" id="WP_345542070.1">
    <property type="nucleotide sequence ID" value="NZ_BAABGJ010000081.1"/>
</dbReference>
<reference evidence="10" key="1">
    <citation type="journal article" date="2019" name="Int. J. Syst. Evol. Microbiol.">
        <title>The Global Catalogue of Microorganisms (GCM) 10K type strain sequencing project: providing services to taxonomists for standard genome sequencing and annotation.</title>
        <authorList>
            <consortium name="The Broad Institute Genomics Platform"/>
            <consortium name="The Broad Institute Genome Sequencing Center for Infectious Disease"/>
            <person name="Wu L."/>
            <person name="Ma J."/>
        </authorList>
    </citation>
    <scope>NUCLEOTIDE SEQUENCE [LARGE SCALE GENOMIC DNA]</scope>
    <source>
        <strain evidence="10">JCM 17804</strain>
    </source>
</reference>
<proteinExistence type="inferred from homology"/>
<evidence type="ECO:0000256" key="2">
    <source>
        <dbReference type="ARBA" id="ARBA00023239"/>
    </source>
</evidence>
<dbReference type="Gene3D" id="3.30.70.1070">
    <property type="entry name" value="Sporulation related repeat"/>
    <property type="match status" value="1"/>
</dbReference>
<dbReference type="SUPFAM" id="SSF50685">
    <property type="entry name" value="Barwin-like endoglucanases"/>
    <property type="match status" value="1"/>
</dbReference>
<dbReference type="Proteomes" id="UP001500975">
    <property type="component" value="Unassembled WGS sequence"/>
</dbReference>
<keyword evidence="2 4" id="KW-0456">Lyase</keyword>
<dbReference type="InterPro" id="IPR036680">
    <property type="entry name" value="SPOR-like_sf"/>
</dbReference>
<keyword evidence="4" id="KW-0564">Palmitate</keyword>
<evidence type="ECO:0000313" key="10">
    <source>
        <dbReference type="Proteomes" id="UP001500975"/>
    </source>
</evidence>
<feature type="domain" description="SPOR" evidence="8">
    <location>
        <begin position="267"/>
        <end position="346"/>
    </location>
</feature>
<keyword evidence="4" id="KW-0472">Membrane</keyword>
<dbReference type="EC" id="4.2.2.-" evidence="4"/>
<feature type="compositionally biased region" description="Pro residues" evidence="6">
    <location>
        <begin position="257"/>
        <end position="267"/>
    </location>
</feature>
<evidence type="ECO:0000256" key="6">
    <source>
        <dbReference type="SAM" id="MobiDB-lite"/>
    </source>
</evidence>
<organism evidence="9 10">
    <name type="scientific">Variovorax defluvii</name>
    <dbReference type="NCBI Taxonomy" id="913761"/>
    <lineage>
        <taxon>Bacteria</taxon>
        <taxon>Pseudomonadati</taxon>
        <taxon>Pseudomonadota</taxon>
        <taxon>Betaproteobacteria</taxon>
        <taxon>Burkholderiales</taxon>
        <taxon>Comamonadaceae</taxon>
        <taxon>Variovorax</taxon>
    </lineage>
</organism>
<evidence type="ECO:0000256" key="3">
    <source>
        <dbReference type="ARBA" id="ARBA00023316"/>
    </source>
</evidence>
<evidence type="ECO:0000256" key="5">
    <source>
        <dbReference type="RuleBase" id="RU003495"/>
    </source>
</evidence>
<gene>
    <name evidence="4" type="primary">rlpA</name>
    <name evidence="9" type="ORF">GCM10023165_55500</name>
</gene>
<keyword evidence="4" id="KW-1003">Cell membrane</keyword>
<comment type="subcellular location">
    <subcellularLocation>
        <location evidence="4">Cell membrane</location>
        <topology evidence="4">Lipid-anchor</topology>
    </subcellularLocation>
</comment>
<keyword evidence="3 4" id="KW-0961">Cell wall biogenesis/degradation</keyword>
<keyword evidence="4" id="KW-0449">Lipoprotein</keyword>
<dbReference type="PANTHER" id="PTHR34183">
    <property type="entry name" value="ENDOLYTIC PEPTIDOGLYCAN TRANSGLYCOSYLASE RLPA"/>
    <property type="match status" value="1"/>
</dbReference>
<dbReference type="InterPro" id="IPR036908">
    <property type="entry name" value="RlpA-like_sf"/>
</dbReference>
<dbReference type="PANTHER" id="PTHR34183:SF1">
    <property type="entry name" value="ENDOLYTIC PEPTIDOGLYCAN TRANSGLYCOSYLASE RLPA"/>
    <property type="match status" value="1"/>
</dbReference>
<dbReference type="Pfam" id="PF03330">
    <property type="entry name" value="DPBB_1"/>
    <property type="match status" value="1"/>
</dbReference>
<evidence type="ECO:0000256" key="7">
    <source>
        <dbReference type="SAM" id="SignalP"/>
    </source>
</evidence>
<dbReference type="PROSITE" id="PS51257">
    <property type="entry name" value="PROKAR_LIPOPROTEIN"/>
    <property type="match status" value="1"/>
</dbReference>
<keyword evidence="10" id="KW-1185">Reference proteome</keyword>
<feature type="signal peptide" evidence="7">
    <location>
        <begin position="1"/>
        <end position="27"/>
    </location>
</feature>
<name>A0ABP8IIU6_9BURK</name>
<comment type="function">
    <text evidence="4">Lytic transglycosylase with a strong preference for naked glycan strands that lack stem peptides.</text>
</comment>
<dbReference type="PROSITE" id="PS51724">
    <property type="entry name" value="SPOR"/>
    <property type="match status" value="1"/>
</dbReference>
<feature type="compositionally biased region" description="Low complexity" evidence="6">
    <location>
        <begin position="240"/>
        <end position="256"/>
    </location>
</feature>
<evidence type="ECO:0000259" key="8">
    <source>
        <dbReference type="PROSITE" id="PS51724"/>
    </source>
</evidence>
<dbReference type="CDD" id="cd22268">
    <property type="entry name" value="DPBB_RlpA-like"/>
    <property type="match status" value="1"/>
</dbReference>
<dbReference type="InterPro" id="IPR034718">
    <property type="entry name" value="RlpA"/>
</dbReference>
<dbReference type="Gene3D" id="2.40.40.10">
    <property type="entry name" value="RlpA-like domain"/>
    <property type="match status" value="1"/>
</dbReference>
<evidence type="ECO:0000256" key="4">
    <source>
        <dbReference type="HAMAP-Rule" id="MF_02071"/>
    </source>
</evidence>
<dbReference type="EMBL" id="BAABGJ010000081">
    <property type="protein sequence ID" value="GAA4359426.1"/>
    <property type="molecule type" value="Genomic_DNA"/>
</dbReference>
<dbReference type="NCBIfam" id="TIGR00413">
    <property type="entry name" value="rlpA"/>
    <property type="match status" value="1"/>
</dbReference>
<feature type="region of interest" description="Disordered" evidence="6">
    <location>
        <begin position="238"/>
        <end position="267"/>
    </location>
</feature>
<accession>A0ABP8IIU6</accession>
<comment type="caution">
    <text evidence="9">The sequence shown here is derived from an EMBL/GenBank/DDBJ whole genome shotgun (WGS) entry which is preliminary data.</text>
</comment>
<protein>
    <recommendedName>
        <fullName evidence="4">Endolytic peptidoglycan transglycosylase RlpA</fullName>
        <ecNumber evidence="4">4.2.2.-</ecNumber>
    </recommendedName>
</protein>
<dbReference type="InterPro" id="IPR007730">
    <property type="entry name" value="SPOR-like_dom"/>
</dbReference>
<feature type="region of interest" description="Disordered" evidence="6">
    <location>
        <begin position="30"/>
        <end position="68"/>
    </location>
</feature>
<dbReference type="InterPro" id="IPR009009">
    <property type="entry name" value="RlpA-like_DPBB"/>
</dbReference>